<dbReference type="InterPro" id="IPR011060">
    <property type="entry name" value="RibuloseP-bd_barrel"/>
</dbReference>
<evidence type="ECO:0000256" key="2">
    <source>
        <dbReference type="ARBA" id="ARBA00004664"/>
    </source>
</evidence>
<reference evidence="11 12" key="1">
    <citation type="submission" date="2023-07" db="EMBL/GenBank/DDBJ databases">
        <title>Genomic Encyclopedia of Type Strains, Phase IV (KMG-IV): sequencing the most valuable type-strain genomes for metagenomic binning, comparative biology and taxonomic classification.</title>
        <authorList>
            <person name="Goeker M."/>
        </authorList>
    </citation>
    <scope>NUCLEOTIDE SEQUENCE [LARGE SCALE GENOMIC DNA]</scope>
    <source>
        <strain evidence="11 12">DSM 15448</strain>
    </source>
</reference>
<dbReference type="EC" id="5.3.1.24" evidence="3 9"/>
<dbReference type="InterPro" id="IPR013785">
    <property type="entry name" value="Aldolase_TIM"/>
</dbReference>
<comment type="pathway">
    <text evidence="2 9">Amino-acid biosynthesis; L-tryptophan biosynthesis; L-tryptophan from chorismate: step 3/5.</text>
</comment>
<evidence type="ECO:0000313" key="12">
    <source>
        <dbReference type="Proteomes" id="UP001236723"/>
    </source>
</evidence>
<dbReference type="NCBIfam" id="NF002298">
    <property type="entry name" value="PRK01222.1-4"/>
    <property type="match status" value="1"/>
</dbReference>
<dbReference type="InterPro" id="IPR044643">
    <property type="entry name" value="TrpF_fam"/>
</dbReference>
<evidence type="ECO:0000256" key="8">
    <source>
        <dbReference type="ARBA" id="ARBA00023235"/>
    </source>
</evidence>
<keyword evidence="6 9" id="KW-0822">Tryptophan biosynthesis</keyword>
<evidence type="ECO:0000256" key="3">
    <source>
        <dbReference type="ARBA" id="ARBA00012572"/>
    </source>
</evidence>
<evidence type="ECO:0000256" key="1">
    <source>
        <dbReference type="ARBA" id="ARBA00001164"/>
    </source>
</evidence>
<evidence type="ECO:0000256" key="9">
    <source>
        <dbReference type="HAMAP-Rule" id="MF_00135"/>
    </source>
</evidence>
<dbReference type="Pfam" id="PF00697">
    <property type="entry name" value="PRAI"/>
    <property type="match status" value="1"/>
</dbReference>
<dbReference type="PANTHER" id="PTHR42894">
    <property type="entry name" value="N-(5'-PHOSPHORIBOSYL)ANTHRANILATE ISOMERASE"/>
    <property type="match status" value="1"/>
</dbReference>
<evidence type="ECO:0000256" key="5">
    <source>
        <dbReference type="ARBA" id="ARBA00022605"/>
    </source>
</evidence>
<dbReference type="PANTHER" id="PTHR42894:SF1">
    <property type="entry name" value="N-(5'-PHOSPHORIBOSYL)ANTHRANILATE ISOMERASE"/>
    <property type="match status" value="1"/>
</dbReference>
<evidence type="ECO:0000259" key="10">
    <source>
        <dbReference type="Pfam" id="PF00697"/>
    </source>
</evidence>
<evidence type="ECO:0000313" key="11">
    <source>
        <dbReference type="EMBL" id="MDQ0352083.1"/>
    </source>
</evidence>
<keyword evidence="7 9" id="KW-0057">Aromatic amino acid biosynthesis</keyword>
<evidence type="ECO:0000256" key="6">
    <source>
        <dbReference type="ARBA" id="ARBA00022822"/>
    </source>
</evidence>
<comment type="similarity">
    <text evidence="9">Belongs to the TrpF family.</text>
</comment>
<protein>
    <recommendedName>
        <fullName evidence="4 9">N-(5'-phosphoribosyl)anthranilate isomerase</fullName>
        <shortName evidence="9">PRAI</shortName>
        <ecNumber evidence="3 9">5.3.1.24</ecNumber>
    </recommendedName>
</protein>
<comment type="catalytic activity">
    <reaction evidence="1 9">
        <text>N-(5-phospho-beta-D-ribosyl)anthranilate = 1-(2-carboxyphenylamino)-1-deoxy-D-ribulose 5-phosphate</text>
        <dbReference type="Rhea" id="RHEA:21540"/>
        <dbReference type="ChEBI" id="CHEBI:18277"/>
        <dbReference type="ChEBI" id="CHEBI:58613"/>
        <dbReference type="EC" id="5.3.1.24"/>
    </reaction>
</comment>
<dbReference type="Gene3D" id="3.20.20.70">
    <property type="entry name" value="Aldolase class I"/>
    <property type="match status" value="1"/>
</dbReference>
<keyword evidence="5 9" id="KW-0028">Amino-acid biosynthesis</keyword>
<feature type="domain" description="N-(5'phosphoribosyl) anthranilate isomerase (PRAI)" evidence="10">
    <location>
        <begin position="4"/>
        <end position="198"/>
    </location>
</feature>
<keyword evidence="12" id="KW-1185">Reference proteome</keyword>
<dbReference type="CDD" id="cd00405">
    <property type="entry name" value="PRAI"/>
    <property type="match status" value="1"/>
</dbReference>
<dbReference type="HAMAP" id="MF_00135">
    <property type="entry name" value="PRAI"/>
    <property type="match status" value="1"/>
</dbReference>
<proteinExistence type="inferred from homology"/>
<dbReference type="NCBIfam" id="NF002300">
    <property type="entry name" value="PRK01222.1-7"/>
    <property type="match status" value="1"/>
</dbReference>
<dbReference type="RefSeq" id="WP_307068339.1">
    <property type="nucleotide sequence ID" value="NZ_JAUSUP010000005.1"/>
</dbReference>
<gene>
    <name evidence="9" type="primary">trpF</name>
    <name evidence="11" type="ORF">J2R98_001917</name>
</gene>
<evidence type="ECO:0000256" key="7">
    <source>
        <dbReference type="ARBA" id="ARBA00023141"/>
    </source>
</evidence>
<evidence type="ECO:0000256" key="4">
    <source>
        <dbReference type="ARBA" id="ARBA00022272"/>
    </source>
</evidence>
<sequence>MTHIKICGIKHATHAFEAVQAGAQFLGFVFAESKRQVTIEKAKHISSQLPTHVKKVGVFVNASQEELEHTAKTVGLDFVQLHGDETPEFCKQLTVPYIKSFRVRNESDLKLTRKYDDADYLLLDSATGPYHGGNGTTFDWRLVEQLPFKKDRFILAGGLNQDNVKSAIDQTNPRVVDVSSGVELEGQKNINLIQSFIETVKENS</sequence>
<keyword evidence="8 9" id="KW-0413">Isomerase</keyword>
<dbReference type="GO" id="GO:0016853">
    <property type="term" value="F:isomerase activity"/>
    <property type="evidence" value="ECO:0007669"/>
    <property type="project" value="UniProtKB-KW"/>
</dbReference>
<dbReference type="SUPFAM" id="SSF51366">
    <property type="entry name" value="Ribulose-phoshate binding barrel"/>
    <property type="match status" value="1"/>
</dbReference>
<dbReference type="InterPro" id="IPR001240">
    <property type="entry name" value="PRAI_dom"/>
</dbReference>
<name>A0ABU0DUE6_9BACI</name>
<comment type="caution">
    <text evidence="11">The sequence shown here is derived from an EMBL/GenBank/DDBJ whole genome shotgun (WGS) entry which is preliminary data.</text>
</comment>
<dbReference type="Proteomes" id="UP001236723">
    <property type="component" value="Unassembled WGS sequence"/>
</dbReference>
<accession>A0ABU0DUE6</accession>
<organism evidence="11 12">
    <name type="scientific">Alkalibacillus filiformis</name>
    <dbReference type="NCBI Taxonomy" id="200990"/>
    <lineage>
        <taxon>Bacteria</taxon>
        <taxon>Bacillati</taxon>
        <taxon>Bacillota</taxon>
        <taxon>Bacilli</taxon>
        <taxon>Bacillales</taxon>
        <taxon>Bacillaceae</taxon>
        <taxon>Alkalibacillus</taxon>
    </lineage>
</organism>
<dbReference type="EMBL" id="JAUSUP010000005">
    <property type="protein sequence ID" value="MDQ0352083.1"/>
    <property type="molecule type" value="Genomic_DNA"/>
</dbReference>